<proteinExistence type="predicted"/>
<reference evidence="6 7" key="1">
    <citation type="submission" date="2022-03" db="EMBL/GenBank/DDBJ databases">
        <title>Hymenobactersp. isolated from the air.</title>
        <authorList>
            <person name="Won M."/>
            <person name="Kwon S.-W."/>
        </authorList>
    </citation>
    <scope>NUCLEOTIDE SEQUENCE [LARGE SCALE GENOMIC DNA]</scope>
    <source>
        <strain evidence="6 7">KACC 21982</strain>
    </source>
</reference>
<dbReference type="Gene3D" id="2.40.170.20">
    <property type="entry name" value="TonB-dependent receptor, beta-barrel domain"/>
    <property type="match status" value="1"/>
</dbReference>
<dbReference type="InterPro" id="IPR041700">
    <property type="entry name" value="OMP_b-brl_3"/>
</dbReference>
<keyword evidence="7" id="KW-1185">Reference proteome</keyword>
<name>A0ABY4D6V3_9BACT</name>
<keyword evidence="2" id="KW-0472">Membrane</keyword>
<feature type="signal peptide" evidence="4">
    <location>
        <begin position="1"/>
        <end position="36"/>
    </location>
</feature>
<evidence type="ECO:0000313" key="7">
    <source>
        <dbReference type="Proteomes" id="UP000831113"/>
    </source>
</evidence>
<dbReference type="PROSITE" id="PS51257">
    <property type="entry name" value="PROKAR_LIPOPROTEIN"/>
    <property type="match status" value="1"/>
</dbReference>
<evidence type="ECO:0000256" key="2">
    <source>
        <dbReference type="ARBA" id="ARBA00023136"/>
    </source>
</evidence>
<keyword evidence="4" id="KW-0732">Signal</keyword>
<dbReference type="Pfam" id="PF14905">
    <property type="entry name" value="OMP_b-brl_3"/>
    <property type="match status" value="1"/>
</dbReference>
<accession>A0ABY4D6V3</accession>
<feature type="domain" description="Outer membrane protein beta-barrel" evidence="5">
    <location>
        <begin position="390"/>
        <end position="788"/>
    </location>
</feature>
<evidence type="ECO:0000256" key="3">
    <source>
        <dbReference type="ARBA" id="ARBA00023237"/>
    </source>
</evidence>
<evidence type="ECO:0000256" key="1">
    <source>
        <dbReference type="ARBA" id="ARBA00004442"/>
    </source>
</evidence>
<dbReference type="Gene3D" id="2.60.40.1120">
    <property type="entry name" value="Carboxypeptidase-like, regulatory domain"/>
    <property type="match status" value="1"/>
</dbReference>
<organism evidence="6 7">
    <name type="scientific">Hymenobacter tibetensis</name>
    <dbReference type="NCBI Taxonomy" id="497967"/>
    <lineage>
        <taxon>Bacteria</taxon>
        <taxon>Pseudomonadati</taxon>
        <taxon>Bacteroidota</taxon>
        <taxon>Cytophagia</taxon>
        <taxon>Cytophagales</taxon>
        <taxon>Hymenobacteraceae</taxon>
        <taxon>Hymenobacter</taxon>
    </lineage>
</organism>
<dbReference type="RefSeq" id="WP_243802320.1">
    <property type="nucleotide sequence ID" value="NZ_CP094669.1"/>
</dbReference>
<sequence>MIRLLPQACPATTNTRCGQLLLTLVALLLACTGAFAQTTMTGQVLDQQTQQPVGFVNVVLKAAGTESKVVQTALADEAGRFTLKAVGPGNYQLNVIMLGFTTHVQALELTGAAKLELGSIALQASSQALQEVTVTGKRQLIEQKPDRVTMNVEGSILAAGNDAYTILAAAPSVQLIEGRLTFRGKGNVLILLNGKRLPGANLETVLASIPGDQIERIELISNPSAKYDADASGGVIEIYTKRSKELGWTATVGGNFRQGYRTGGGLNGGVRVSTPKLDLAASGSFVGRGGFEKSAGHRTLFEGQSPTASLSQRSDLNKSIQDGSFSGSLNYHVSPNTTVGVDVDLLNSSLDAKGVAESFLAEPAGNTFSTVQEKVLLSDAFHNYTLFYKHKLDSLGSNLLLNSNYATYTNGQRQTFDQRVEGVESTATSTFRNNIPATYHIYTGAADYTKVWNLNTRLEAGLKYTDTRNKSRQQIENLTDDLWVPQATNPFSVLGYQEQVAASYLSVNHTVGTVTLQGGLRAERTRYRVVTGIDSTYFNLFPNLRADYKVNGDYTTSWAYAKNIRRPAYESLIPFERFQDTYTSSKGNATLRPEYAHTFSWNNLYKGYGLQLAYTQTTGAISRVYLYDQVNLRFVSTTQNFRQRHLATATFTAPLTVAKWWTMSNSASIFHQKISLPSPLDNTTLYTKSKTYVNVSSDNTFTLGNGWSARVYGLYNSPSFSGLFDYAEYSYVSVGVKKQLWNERASLNLSVTDLFYQTNFVVSSTVVPVVSTERLRNDTRQVRLAFTYNFGKKDLKSKRVQTNGNADEKGRLGM</sequence>
<dbReference type="Gene3D" id="2.170.130.10">
    <property type="entry name" value="TonB-dependent receptor, plug domain"/>
    <property type="match status" value="1"/>
</dbReference>
<protein>
    <submittedName>
        <fullName evidence="6">Outer membrane beta-barrel protein</fullName>
    </submittedName>
</protein>
<dbReference type="SUPFAM" id="SSF56935">
    <property type="entry name" value="Porins"/>
    <property type="match status" value="1"/>
</dbReference>
<dbReference type="InterPro" id="IPR036942">
    <property type="entry name" value="Beta-barrel_TonB_sf"/>
</dbReference>
<evidence type="ECO:0000256" key="4">
    <source>
        <dbReference type="SAM" id="SignalP"/>
    </source>
</evidence>
<dbReference type="PANTHER" id="PTHR40980:SF4">
    <property type="entry name" value="TONB-DEPENDENT RECEPTOR-LIKE BETA-BARREL DOMAIN-CONTAINING PROTEIN"/>
    <property type="match status" value="1"/>
</dbReference>
<gene>
    <name evidence="6" type="ORF">MTX78_10245</name>
</gene>
<keyword evidence="3" id="KW-0998">Cell outer membrane</keyword>
<dbReference type="InterPro" id="IPR008969">
    <property type="entry name" value="CarboxyPept-like_regulatory"/>
</dbReference>
<dbReference type="EMBL" id="CP094669">
    <property type="protein sequence ID" value="UOG76961.1"/>
    <property type="molecule type" value="Genomic_DNA"/>
</dbReference>
<dbReference type="Pfam" id="PF13620">
    <property type="entry name" value="CarboxypepD_reg"/>
    <property type="match status" value="1"/>
</dbReference>
<dbReference type="Proteomes" id="UP000831113">
    <property type="component" value="Chromosome"/>
</dbReference>
<dbReference type="PANTHER" id="PTHR40980">
    <property type="entry name" value="PLUG DOMAIN-CONTAINING PROTEIN"/>
    <property type="match status" value="1"/>
</dbReference>
<evidence type="ECO:0000313" key="6">
    <source>
        <dbReference type="EMBL" id="UOG76961.1"/>
    </source>
</evidence>
<dbReference type="SUPFAM" id="SSF49464">
    <property type="entry name" value="Carboxypeptidase regulatory domain-like"/>
    <property type="match status" value="1"/>
</dbReference>
<evidence type="ECO:0000259" key="5">
    <source>
        <dbReference type="Pfam" id="PF14905"/>
    </source>
</evidence>
<dbReference type="InterPro" id="IPR037066">
    <property type="entry name" value="Plug_dom_sf"/>
</dbReference>
<feature type="chain" id="PRO_5045306537" evidence="4">
    <location>
        <begin position="37"/>
        <end position="814"/>
    </location>
</feature>
<comment type="subcellular location">
    <subcellularLocation>
        <location evidence="1">Cell outer membrane</location>
    </subcellularLocation>
</comment>